<evidence type="ECO:0000256" key="1">
    <source>
        <dbReference type="SAM" id="MobiDB-lite"/>
    </source>
</evidence>
<evidence type="ECO:0000313" key="2">
    <source>
        <dbReference type="EMBL" id="KHN81787.1"/>
    </source>
</evidence>
<sequence>MSTSQKPIAMNVDNKAKAGDDSSLNCFQGTTDSDSGVALGNMSETEQISAERESELDLSRILAELSPMPQVAEDAQTRRPEQLPSVGKPCESHDENSHEGSEDESTAINEPHGQETYEQQEQQVDEASKSDALHQSNQPVLEPLSPHDAQFAPRQNTLTPTISFPCFPSPASLSSCAYYNSRNVTDSCARSSGPHPRCSFQPLFSVANTSQGNQSFLKLL</sequence>
<organism evidence="2 3">
    <name type="scientific">Toxocara canis</name>
    <name type="common">Canine roundworm</name>
    <dbReference type="NCBI Taxonomy" id="6265"/>
    <lineage>
        <taxon>Eukaryota</taxon>
        <taxon>Metazoa</taxon>
        <taxon>Ecdysozoa</taxon>
        <taxon>Nematoda</taxon>
        <taxon>Chromadorea</taxon>
        <taxon>Rhabditida</taxon>
        <taxon>Spirurina</taxon>
        <taxon>Ascaridomorpha</taxon>
        <taxon>Ascaridoidea</taxon>
        <taxon>Toxocaridae</taxon>
        <taxon>Toxocara</taxon>
    </lineage>
</organism>
<keyword evidence="3" id="KW-1185">Reference proteome</keyword>
<gene>
    <name evidence="2" type="ORF">Tcan_11281</name>
</gene>
<accession>A0A0B2VK41</accession>
<feature type="region of interest" description="Disordered" evidence="1">
    <location>
        <begin position="1"/>
        <end position="152"/>
    </location>
</feature>
<proteinExistence type="predicted"/>
<dbReference type="Proteomes" id="UP000031036">
    <property type="component" value="Unassembled WGS sequence"/>
</dbReference>
<comment type="caution">
    <text evidence="2">The sequence shown here is derived from an EMBL/GenBank/DDBJ whole genome shotgun (WGS) entry which is preliminary data.</text>
</comment>
<feature type="compositionally biased region" description="Basic and acidic residues" evidence="1">
    <location>
        <begin position="49"/>
        <end position="58"/>
    </location>
</feature>
<dbReference type="EMBL" id="JPKZ01001466">
    <property type="protein sequence ID" value="KHN81787.1"/>
    <property type="molecule type" value="Genomic_DNA"/>
</dbReference>
<reference evidence="2 3" key="1">
    <citation type="submission" date="2014-11" db="EMBL/GenBank/DDBJ databases">
        <title>Genetic blueprint of the zoonotic pathogen Toxocara canis.</title>
        <authorList>
            <person name="Zhu X.-Q."/>
            <person name="Korhonen P.K."/>
            <person name="Cai H."/>
            <person name="Young N.D."/>
            <person name="Nejsum P."/>
            <person name="von Samson-Himmelstjerna G."/>
            <person name="Boag P.R."/>
            <person name="Tan P."/>
            <person name="Li Q."/>
            <person name="Min J."/>
            <person name="Yang Y."/>
            <person name="Wang X."/>
            <person name="Fang X."/>
            <person name="Hall R.S."/>
            <person name="Hofmann A."/>
            <person name="Sternberg P.W."/>
            <person name="Jex A.R."/>
            <person name="Gasser R.B."/>
        </authorList>
    </citation>
    <scope>NUCLEOTIDE SEQUENCE [LARGE SCALE GENOMIC DNA]</scope>
    <source>
        <strain evidence="2">PN_DK_2014</strain>
    </source>
</reference>
<dbReference type="AlphaFoldDB" id="A0A0B2VK41"/>
<feature type="compositionally biased region" description="Basic and acidic residues" evidence="1">
    <location>
        <begin position="90"/>
        <end position="100"/>
    </location>
</feature>
<protein>
    <submittedName>
        <fullName evidence="2">Uncharacterized protein</fullName>
    </submittedName>
</protein>
<evidence type="ECO:0000313" key="3">
    <source>
        <dbReference type="Proteomes" id="UP000031036"/>
    </source>
</evidence>
<name>A0A0B2VK41_TOXCA</name>
<feature type="compositionally biased region" description="Polar residues" evidence="1">
    <location>
        <begin position="22"/>
        <end position="34"/>
    </location>
</feature>